<gene>
    <name evidence="2" type="ORF">BLITH_0861</name>
</gene>
<dbReference type="AlphaFoldDB" id="A0A2T5G910"/>
<dbReference type="SUPFAM" id="SSF140500">
    <property type="entry name" value="BAS1536-like"/>
    <property type="match status" value="1"/>
</dbReference>
<dbReference type="Proteomes" id="UP000244016">
    <property type="component" value="Unassembled WGS sequence"/>
</dbReference>
<dbReference type="InterPro" id="IPR018540">
    <property type="entry name" value="Spo0E-like"/>
</dbReference>
<evidence type="ECO:0000256" key="1">
    <source>
        <dbReference type="SAM" id="MobiDB-lite"/>
    </source>
</evidence>
<accession>A0A2T5G910</accession>
<feature type="compositionally biased region" description="Basic and acidic residues" evidence="1">
    <location>
        <begin position="37"/>
        <end position="52"/>
    </location>
</feature>
<name>A0A2T5G910_9BACL</name>
<dbReference type="InterPro" id="IPR037208">
    <property type="entry name" value="Spo0E-like_sf"/>
</dbReference>
<dbReference type="Pfam" id="PF09388">
    <property type="entry name" value="SpoOE-like"/>
    <property type="match status" value="1"/>
</dbReference>
<sequence>MEMHARDMEEDFIRNDSSPLMFTAVNLPRAHVLSEARVPGEETRYERRRGGSDGEDPEDEELEELVLEIVRLRFELLKRAESARSLTDPEIVRLSRLLDEKFNRL</sequence>
<proteinExistence type="predicted"/>
<evidence type="ECO:0000313" key="2">
    <source>
        <dbReference type="EMBL" id="PTQ52682.1"/>
    </source>
</evidence>
<dbReference type="GO" id="GO:0043937">
    <property type="term" value="P:regulation of sporulation"/>
    <property type="evidence" value="ECO:0007669"/>
    <property type="project" value="InterPro"/>
</dbReference>
<comment type="caution">
    <text evidence="2">The sequence shown here is derived from an EMBL/GenBank/DDBJ whole genome shotgun (WGS) entry which is preliminary data.</text>
</comment>
<protein>
    <recommendedName>
        <fullName evidence="4">Spo0E like sporulation regulatory protein</fullName>
    </recommendedName>
</protein>
<reference evidence="2 3" key="1">
    <citation type="submission" date="2017-08" db="EMBL/GenBank/DDBJ databases">
        <title>Burning lignite coal seam in the remote Altai Mountains harbors a hydrogen-driven thermophilic microbial community.</title>
        <authorList>
            <person name="Kadnikov V.V."/>
            <person name="Mardanov A.V."/>
            <person name="Ivasenko D."/>
            <person name="Beletsky A.V."/>
            <person name="Karnachuk O.V."/>
            <person name="Ravin N.V."/>
        </authorList>
    </citation>
    <scope>NUCLEOTIDE SEQUENCE [LARGE SCALE GENOMIC DNA]</scope>
    <source>
        <strain evidence="2">AL31</strain>
    </source>
</reference>
<evidence type="ECO:0000313" key="3">
    <source>
        <dbReference type="Proteomes" id="UP000244016"/>
    </source>
</evidence>
<dbReference type="EMBL" id="PEBW01000002">
    <property type="protein sequence ID" value="PTQ52682.1"/>
    <property type="molecule type" value="Genomic_DNA"/>
</dbReference>
<organism evidence="2 3">
    <name type="scientific">Brockia lithotrophica</name>
    <dbReference type="NCBI Taxonomy" id="933949"/>
    <lineage>
        <taxon>Bacteria</taxon>
        <taxon>Bacillati</taxon>
        <taxon>Bacillota</taxon>
        <taxon>Bacilli</taxon>
        <taxon>Bacillales</taxon>
        <taxon>Bacillales Family X. Incertae Sedis</taxon>
        <taxon>Brockia</taxon>
    </lineage>
</organism>
<evidence type="ECO:0008006" key="4">
    <source>
        <dbReference type="Google" id="ProtNLM"/>
    </source>
</evidence>
<feature type="region of interest" description="Disordered" evidence="1">
    <location>
        <begin position="37"/>
        <end position="60"/>
    </location>
</feature>